<accession>A0A401FS83</accession>
<dbReference type="InterPro" id="IPR036942">
    <property type="entry name" value="Beta-barrel_TonB_sf"/>
</dbReference>
<feature type="signal peptide" evidence="12">
    <location>
        <begin position="1"/>
        <end position="31"/>
    </location>
</feature>
<feature type="domain" description="TonB-dependent receptor-like beta-barrel" evidence="13">
    <location>
        <begin position="254"/>
        <end position="665"/>
    </location>
</feature>
<keyword evidence="2 10" id="KW-0813">Transport</keyword>
<dbReference type="Gene3D" id="2.170.130.10">
    <property type="entry name" value="TonB-dependent receptor, plug domain"/>
    <property type="match status" value="1"/>
</dbReference>
<dbReference type="InterPro" id="IPR010916">
    <property type="entry name" value="TonB_box_CS"/>
</dbReference>
<keyword evidence="16" id="KW-1185">Reference proteome</keyword>
<dbReference type="SUPFAM" id="SSF56935">
    <property type="entry name" value="Porins"/>
    <property type="match status" value="1"/>
</dbReference>
<dbReference type="CDD" id="cd01347">
    <property type="entry name" value="ligand_gated_channel"/>
    <property type="match status" value="1"/>
</dbReference>
<keyword evidence="6 11" id="KW-0798">TonB box</keyword>
<evidence type="ECO:0000256" key="2">
    <source>
        <dbReference type="ARBA" id="ARBA00022448"/>
    </source>
</evidence>
<reference evidence="16" key="1">
    <citation type="submission" date="2017-11" db="EMBL/GenBank/DDBJ databases">
        <authorList>
            <person name="Watanabe M."/>
            <person name="Kojima H."/>
        </authorList>
    </citation>
    <scope>NUCLEOTIDE SEQUENCE [LARGE SCALE GENOMIC DNA]</scope>
    <source>
        <strain evidence="16">Tokyo 01</strain>
    </source>
</reference>
<keyword evidence="5 12" id="KW-0732">Signal</keyword>
<organism evidence="15 16">
    <name type="scientific">Desulfonema ishimotonii</name>
    <dbReference type="NCBI Taxonomy" id="45657"/>
    <lineage>
        <taxon>Bacteria</taxon>
        <taxon>Pseudomonadati</taxon>
        <taxon>Thermodesulfobacteriota</taxon>
        <taxon>Desulfobacteria</taxon>
        <taxon>Desulfobacterales</taxon>
        <taxon>Desulfococcaceae</taxon>
        <taxon>Desulfonema</taxon>
    </lineage>
</organism>
<evidence type="ECO:0000256" key="7">
    <source>
        <dbReference type="ARBA" id="ARBA00023136"/>
    </source>
</evidence>
<evidence type="ECO:0000256" key="3">
    <source>
        <dbReference type="ARBA" id="ARBA00022452"/>
    </source>
</evidence>
<evidence type="ECO:0000256" key="8">
    <source>
        <dbReference type="ARBA" id="ARBA00023170"/>
    </source>
</evidence>
<evidence type="ECO:0000256" key="5">
    <source>
        <dbReference type="ARBA" id="ARBA00022729"/>
    </source>
</evidence>
<feature type="domain" description="TonB-dependent receptor plug" evidence="14">
    <location>
        <begin position="71"/>
        <end position="176"/>
    </location>
</feature>
<evidence type="ECO:0000313" key="16">
    <source>
        <dbReference type="Proteomes" id="UP000288096"/>
    </source>
</evidence>
<dbReference type="Proteomes" id="UP000288096">
    <property type="component" value="Unassembled WGS sequence"/>
</dbReference>
<dbReference type="PANTHER" id="PTHR30069">
    <property type="entry name" value="TONB-DEPENDENT OUTER MEMBRANE RECEPTOR"/>
    <property type="match status" value="1"/>
</dbReference>
<evidence type="ECO:0000256" key="1">
    <source>
        <dbReference type="ARBA" id="ARBA00004571"/>
    </source>
</evidence>
<dbReference type="InterPro" id="IPR037066">
    <property type="entry name" value="Plug_dom_sf"/>
</dbReference>
<comment type="similarity">
    <text evidence="10 11">Belongs to the TonB-dependent receptor family.</text>
</comment>
<keyword evidence="8" id="KW-0675">Receptor</keyword>
<keyword evidence="3 10" id="KW-1134">Transmembrane beta strand</keyword>
<sequence length="692" mass="77730">MKKRDVYVKNGNNCRTIAVIILILICVAAGAAAEENAAEKNADDQRVMRLDTVVVTAEKGDATFQTGDVDLEQTPAFYSVITRDEFEGKIEDLSEVIRKEAGIQVRQSGGLGSFASVSLRGSSGEQVMIFLDGVLLNDASGGGVDLSNIALSDVESVEIYRGVTPVNFGKASVGGVVNIRTRRSEDGFSASASAGGGSFDTWKGSAFFNHKPGKWDYLFSADYTESKNDFKFLNDKGTSYNPDDDEVERRNNARVDQTSVLGKAGYDFSDTVRLDLVNQWFDKSQGLPDWRNNESTEASLDTQRNIATVKLTADDLGKYHLNTATQISYSWKEEEYDDRLGQIGLGRQHTCDTTSRISTNFYTEWLTEFNALSLMLDYQHEMYKPDDLLNSTTSADSNRDFFSAGLQNSFFLWAHQLTLTPALRYTYIHDELESAVSSHGVSLEGRTRSEDYFSPQVGLRYQPADWLVIRSNLAKYVREPSFFELFGDRGFFTGNEDLEAEEGVNFDIGFEVNWQTGNRWLSRVSLNAAWFHSDVDNLITQSFDARGVGKSVNISESEIFGYETALRVDFLKYLRLVANATWQDTANKSEIAAFSGKHLPGRFSRSYLTRLEGIFGGVRTWVEYIKDENMYYDTANLLPAEDKEEVNIGLSWMFSPVLLTLEARNIQDNQYEDFNGYPMPGEAYYATVKYSW</sequence>
<dbReference type="InterPro" id="IPR000531">
    <property type="entry name" value="Beta-barrel_TonB"/>
</dbReference>
<dbReference type="PANTHER" id="PTHR30069:SF29">
    <property type="entry name" value="HEMOGLOBIN AND HEMOGLOBIN-HAPTOGLOBIN-BINDING PROTEIN 1-RELATED"/>
    <property type="match status" value="1"/>
</dbReference>
<evidence type="ECO:0000256" key="10">
    <source>
        <dbReference type="PROSITE-ProRule" id="PRU01360"/>
    </source>
</evidence>
<evidence type="ECO:0000259" key="13">
    <source>
        <dbReference type="Pfam" id="PF00593"/>
    </source>
</evidence>
<dbReference type="GO" id="GO:0044718">
    <property type="term" value="P:siderophore transmembrane transport"/>
    <property type="evidence" value="ECO:0007669"/>
    <property type="project" value="TreeGrafter"/>
</dbReference>
<comment type="caution">
    <text evidence="15">The sequence shown here is derived from an EMBL/GenBank/DDBJ whole genome shotgun (WGS) entry which is preliminary data.</text>
</comment>
<evidence type="ECO:0000313" key="15">
    <source>
        <dbReference type="EMBL" id="GBC59818.1"/>
    </source>
</evidence>
<comment type="subcellular location">
    <subcellularLocation>
        <location evidence="1 10">Cell outer membrane</location>
        <topology evidence="1 10">Multi-pass membrane protein</topology>
    </subcellularLocation>
</comment>
<dbReference type="Pfam" id="PF07715">
    <property type="entry name" value="Plug"/>
    <property type="match status" value="1"/>
</dbReference>
<dbReference type="EMBL" id="BEXT01000001">
    <property type="protein sequence ID" value="GBC59818.1"/>
    <property type="molecule type" value="Genomic_DNA"/>
</dbReference>
<dbReference type="GO" id="GO:0009279">
    <property type="term" value="C:cell outer membrane"/>
    <property type="evidence" value="ECO:0007669"/>
    <property type="project" value="UniProtKB-SubCell"/>
</dbReference>
<evidence type="ECO:0000256" key="4">
    <source>
        <dbReference type="ARBA" id="ARBA00022692"/>
    </source>
</evidence>
<evidence type="ECO:0000259" key="14">
    <source>
        <dbReference type="Pfam" id="PF07715"/>
    </source>
</evidence>
<dbReference type="InterPro" id="IPR012910">
    <property type="entry name" value="Plug_dom"/>
</dbReference>
<evidence type="ECO:0000256" key="12">
    <source>
        <dbReference type="SAM" id="SignalP"/>
    </source>
</evidence>
<dbReference type="PROSITE" id="PS52016">
    <property type="entry name" value="TONB_DEPENDENT_REC_3"/>
    <property type="match status" value="1"/>
</dbReference>
<keyword evidence="4 10" id="KW-0812">Transmembrane</keyword>
<dbReference type="AlphaFoldDB" id="A0A401FS83"/>
<protein>
    <recommendedName>
        <fullName evidence="17">TonB-dependent receptor</fullName>
    </recommendedName>
</protein>
<reference evidence="16" key="2">
    <citation type="submission" date="2019-01" db="EMBL/GenBank/DDBJ databases">
        <title>Genome sequence of Desulfonema ishimotonii strain Tokyo 01.</title>
        <authorList>
            <person name="Fukui M."/>
        </authorList>
    </citation>
    <scope>NUCLEOTIDE SEQUENCE [LARGE SCALE GENOMIC DNA]</scope>
    <source>
        <strain evidence="16">Tokyo 01</strain>
    </source>
</reference>
<proteinExistence type="inferred from homology"/>
<evidence type="ECO:0008006" key="17">
    <source>
        <dbReference type="Google" id="ProtNLM"/>
    </source>
</evidence>
<dbReference type="Gene3D" id="2.40.170.20">
    <property type="entry name" value="TonB-dependent receptor, beta-barrel domain"/>
    <property type="match status" value="1"/>
</dbReference>
<evidence type="ECO:0000256" key="9">
    <source>
        <dbReference type="ARBA" id="ARBA00023237"/>
    </source>
</evidence>
<keyword evidence="7 10" id="KW-0472">Membrane</keyword>
<gene>
    <name evidence="15" type="ORF">DENIS_0759</name>
</gene>
<dbReference type="Pfam" id="PF00593">
    <property type="entry name" value="TonB_dep_Rec_b-barrel"/>
    <property type="match status" value="1"/>
</dbReference>
<dbReference type="PROSITE" id="PS00430">
    <property type="entry name" value="TONB_DEPENDENT_REC_1"/>
    <property type="match status" value="1"/>
</dbReference>
<evidence type="ECO:0000256" key="11">
    <source>
        <dbReference type="RuleBase" id="RU003357"/>
    </source>
</evidence>
<dbReference type="InterPro" id="IPR039426">
    <property type="entry name" value="TonB-dep_rcpt-like"/>
</dbReference>
<dbReference type="GO" id="GO:0015344">
    <property type="term" value="F:siderophore uptake transmembrane transporter activity"/>
    <property type="evidence" value="ECO:0007669"/>
    <property type="project" value="TreeGrafter"/>
</dbReference>
<keyword evidence="9 10" id="KW-0998">Cell outer membrane</keyword>
<name>A0A401FS83_9BACT</name>
<dbReference type="OrthoDB" id="338230at2"/>
<evidence type="ECO:0000256" key="6">
    <source>
        <dbReference type="ARBA" id="ARBA00023077"/>
    </source>
</evidence>
<feature type="chain" id="PRO_5019172313" description="TonB-dependent receptor" evidence="12">
    <location>
        <begin position="32"/>
        <end position="692"/>
    </location>
</feature>
<dbReference type="RefSeq" id="WP_124327298.1">
    <property type="nucleotide sequence ID" value="NZ_BEXT01000001.1"/>
</dbReference>